<evidence type="ECO:0000256" key="1">
    <source>
        <dbReference type="SAM" id="MobiDB-lite"/>
    </source>
</evidence>
<feature type="compositionally biased region" description="Basic and acidic residues" evidence="1">
    <location>
        <begin position="1"/>
        <end position="10"/>
    </location>
</feature>
<dbReference type="RefSeq" id="WP_270688785.1">
    <property type="nucleotide sequence ID" value="NZ_JAQFWQ010000086.1"/>
</dbReference>
<evidence type="ECO:0000313" key="2">
    <source>
        <dbReference type="EMBL" id="MDA2813662.1"/>
    </source>
</evidence>
<proteinExistence type="predicted"/>
<comment type="caution">
    <text evidence="2">The sequence shown here is derived from an EMBL/GenBank/DDBJ whole genome shotgun (WGS) entry which is preliminary data.</text>
</comment>
<sequence>MAEPIVDHPGGEVARPVPGRPGSLVRMDVERLGRPPTAVDGAP</sequence>
<evidence type="ECO:0000313" key="3">
    <source>
        <dbReference type="Proteomes" id="UP001527866"/>
    </source>
</evidence>
<gene>
    <name evidence="2" type="ORF">O4J56_23665</name>
</gene>
<name>A0ABT4U9M6_9ACTN</name>
<dbReference type="Proteomes" id="UP001527866">
    <property type="component" value="Unassembled WGS sequence"/>
</dbReference>
<feature type="region of interest" description="Disordered" evidence="1">
    <location>
        <begin position="1"/>
        <end position="22"/>
    </location>
</feature>
<organism evidence="2 3">
    <name type="scientific">Nocardiopsis endophytica</name>
    <dbReference type="NCBI Taxonomy" id="3018445"/>
    <lineage>
        <taxon>Bacteria</taxon>
        <taxon>Bacillati</taxon>
        <taxon>Actinomycetota</taxon>
        <taxon>Actinomycetes</taxon>
        <taxon>Streptosporangiales</taxon>
        <taxon>Nocardiopsidaceae</taxon>
        <taxon>Nocardiopsis</taxon>
    </lineage>
</organism>
<dbReference type="EMBL" id="JAQFWQ010000086">
    <property type="protein sequence ID" value="MDA2813662.1"/>
    <property type="molecule type" value="Genomic_DNA"/>
</dbReference>
<protein>
    <submittedName>
        <fullName evidence="2">Uncharacterized protein</fullName>
    </submittedName>
</protein>
<keyword evidence="3" id="KW-1185">Reference proteome</keyword>
<accession>A0ABT4U9M6</accession>
<reference evidence="2 3" key="1">
    <citation type="submission" date="2023-01" db="EMBL/GenBank/DDBJ databases">
        <title>Draft genome sequence of Nocardiopsis sp. RSe5-2 isolated from halophytes.</title>
        <authorList>
            <person name="Duangmal K."/>
            <person name="Chantavorakit T."/>
        </authorList>
    </citation>
    <scope>NUCLEOTIDE SEQUENCE [LARGE SCALE GENOMIC DNA]</scope>
    <source>
        <strain evidence="2 3">RSe5-2</strain>
    </source>
</reference>